<organism evidence="1 2">
    <name type="scientific">Dorcoceras hygrometricum</name>
    <dbReference type="NCBI Taxonomy" id="472368"/>
    <lineage>
        <taxon>Eukaryota</taxon>
        <taxon>Viridiplantae</taxon>
        <taxon>Streptophyta</taxon>
        <taxon>Embryophyta</taxon>
        <taxon>Tracheophyta</taxon>
        <taxon>Spermatophyta</taxon>
        <taxon>Magnoliopsida</taxon>
        <taxon>eudicotyledons</taxon>
        <taxon>Gunneridae</taxon>
        <taxon>Pentapetalae</taxon>
        <taxon>asterids</taxon>
        <taxon>lamiids</taxon>
        <taxon>Lamiales</taxon>
        <taxon>Gesneriaceae</taxon>
        <taxon>Didymocarpoideae</taxon>
        <taxon>Trichosporeae</taxon>
        <taxon>Loxocarpinae</taxon>
        <taxon>Dorcoceras</taxon>
    </lineage>
</organism>
<accession>A0A2Z7AAV4</accession>
<evidence type="ECO:0000313" key="1">
    <source>
        <dbReference type="EMBL" id="KZV18840.1"/>
    </source>
</evidence>
<dbReference type="EMBL" id="KV017188">
    <property type="protein sequence ID" value="KZV18840.1"/>
    <property type="molecule type" value="Genomic_DNA"/>
</dbReference>
<keyword evidence="2" id="KW-1185">Reference proteome</keyword>
<reference evidence="1 2" key="1">
    <citation type="journal article" date="2015" name="Proc. Natl. Acad. Sci. U.S.A.">
        <title>The resurrection genome of Boea hygrometrica: A blueprint for survival of dehydration.</title>
        <authorList>
            <person name="Xiao L."/>
            <person name="Yang G."/>
            <person name="Zhang L."/>
            <person name="Yang X."/>
            <person name="Zhao S."/>
            <person name="Ji Z."/>
            <person name="Zhou Q."/>
            <person name="Hu M."/>
            <person name="Wang Y."/>
            <person name="Chen M."/>
            <person name="Xu Y."/>
            <person name="Jin H."/>
            <person name="Xiao X."/>
            <person name="Hu G."/>
            <person name="Bao F."/>
            <person name="Hu Y."/>
            <person name="Wan P."/>
            <person name="Li L."/>
            <person name="Deng X."/>
            <person name="Kuang T."/>
            <person name="Xiang C."/>
            <person name="Zhu J.K."/>
            <person name="Oliver M.J."/>
            <person name="He Y."/>
        </authorList>
    </citation>
    <scope>NUCLEOTIDE SEQUENCE [LARGE SCALE GENOMIC DNA]</scope>
    <source>
        <strain evidence="2">cv. XS01</strain>
    </source>
</reference>
<name>A0A2Z7AAV4_9LAMI</name>
<sequence length="165" mass="17767">MFSNKLFNSCSLSCCLFFVTTLRATAVSFLRLVFAPLQSTRLLPADCDDIIIADSRSCASSQLQIVMTSSLLLIASSRIYADLPADCDDITADFIITDSRSCASSQLLIVMTSSLMLIASSRIYADDAGLKDERVTPVYLKAGGARVTHVPHLPAGTDSRYGRSG</sequence>
<dbReference type="Proteomes" id="UP000250235">
    <property type="component" value="Unassembled WGS sequence"/>
</dbReference>
<protein>
    <submittedName>
        <fullName evidence="1">Uncharacterized protein</fullName>
    </submittedName>
</protein>
<gene>
    <name evidence="1" type="ORF">F511_30316</name>
</gene>
<proteinExistence type="predicted"/>
<evidence type="ECO:0000313" key="2">
    <source>
        <dbReference type="Proteomes" id="UP000250235"/>
    </source>
</evidence>
<dbReference type="AlphaFoldDB" id="A0A2Z7AAV4"/>